<name>A0ABT9G8R8_LEPDI</name>
<dbReference type="CDD" id="cd06170">
    <property type="entry name" value="LuxR_C_like"/>
    <property type="match status" value="1"/>
</dbReference>
<dbReference type="Proteomes" id="UP001235760">
    <property type="component" value="Unassembled WGS sequence"/>
</dbReference>
<comment type="caution">
    <text evidence="9">The sequence shown here is derived from an EMBL/GenBank/DDBJ whole genome shotgun (WGS) entry which is preliminary data.</text>
</comment>
<feature type="modified residue" description="4-aspartylphosphate" evidence="5">
    <location>
        <position position="78"/>
    </location>
</feature>
<keyword evidence="10" id="KW-1185">Reference proteome</keyword>
<dbReference type="InterPro" id="IPR039420">
    <property type="entry name" value="WalR-like"/>
</dbReference>
<evidence type="ECO:0000256" key="3">
    <source>
        <dbReference type="ARBA" id="ARBA00023125"/>
    </source>
</evidence>
<dbReference type="InterPro" id="IPR011006">
    <property type="entry name" value="CheY-like_superfamily"/>
</dbReference>
<evidence type="ECO:0000256" key="5">
    <source>
        <dbReference type="PROSITE-ProRule" id="PRU00169"/>
    </source>
</evidence>
<evidence type="ECO:0000256" key="4">
    <source>
        <dbReference type="ARBA" id="ARBA00023163"/>
    </source>
</evidence>
<dbReference type="InterPro" id="IPR016032">
    <property type="entry name" value="Sig_transdc_resp-reg_C-effctor"/>
</dbReference>
<reference evidence="9 10" key="1">
    <citation type="submission" date="2023-08" db="EMBL/GenBank/DDBJ databases">
        <authorList>
            <person name="Roldan D.M."/>
            <person name="Menes R.J."/>
        </authorList>
    </citation>
    <scope>NUCLEOTIDE SEQUENCE [LARGE SCALE GENOMIC DNA]</scope>
    <source>
        <strain evidence="9 10">CCM 2812</strain>
    </source>
</reference>
<feature type="compositionally biased region" description="Basic and acidic residues" evidence="6">
    <location>
        <begin position="1"/>
        <end position="11"/>
    </location>
</feature>
<evidence type="ECO:0000259" key="8">
    <source>
        <dbReference type="PROSITE" id="PS50110"/>
    </source>
</evidence>
<feature type="region of interest" description="Disordered" evidence="6">
    <location>
        <begin position="1"/>
        <end position="20"/>
    </location>
</feature>
<keyword evidence="2" id="KW-0805">Transcription regulation</keyword>
<keyword evidence="1 5" id="KW-0597">Phosphoprotein</keyword>
<feature type="domain" description="HTH luxR-type" evidence="7">
    <location>
        <begin position="166"/>
        <end position="231"/>
    </location>
</feature>
<dbReference type="InterPro" id="IPR001789">
    <property type="entry name" value="Sig_transdc_resp-reg_receiver"/>
</dbReference>
<evidence type="ECO:0000259" key="7">
    <source>
        <dbReference type="PROSITE" id="PS50043"/>
    </source>
</evidence>
<dbReference type="PANTHER" id="PTHR43214">
    <property type="entry name" value="TWO-COMPONENT RESPONSE REGULATOR"/>
    <property type="match status" value="1"/>
</dbReference>
<evidence type="ECO:0000313" key="9">
    <source>
        <dbReference type="EMBL" id="MDP4302805.1"/>
    </source>
</evidence>
<evidence type="ECO:0000256" key="2">
    <source>
        <dbReference type="ARBA" id="ARBA00023015"/>
    </source>
</evidence>
<dbReference type="PANTHER" id="PTHR43214:SF41">
    <property type="entry name" value="NITRATE_NITRITE RESPONSE REGULATOR PROTEIN NARP"/>
    <property type="match status" value="1"/>
</dbReference>
<dbReference type="Pfam" id="PF00072">
    <property type="entry name" value="Response_reg"/>
    <property type="match status" value="1"/>
</dbReference>
<dbReference type="EMBL" id="JAUZEE010000015">
    <property type="protein sequence ID" value="MDP4302805.1"/>
    <property type="molecule type" value="Genomic_DNA"/>
</dbReference>
<evidence type="ECO:0000313" key="10">
    <source>
        <dbReference type="Proteomes" id="UP001235760"/>
    </source>
</evidence>
<keyword evidence="4" id="KW-0804">Transcription</keyword>
<dbReference type="SMART" id="SM00421">
    <property type="entry name" value="HTH_LUXR"/>
    <property type="match status" value="1"/>
</dbReference>
<organism evidence="9 10">
    <name type="scientific">Leptothrix discophora</name>
    <dbReference type="NCBI Taxonomy" id="89"/>
    <lineage>
        <taxon>Bacteria</taxon>
        <taxon>Pseudomonadati</taxon>
        <taxon>Pseudomonadota</taxon>
        <taxon>Betaproteobacteria</taxon>
        <taxon>Burkholderiales</taxon>
        <taxon>Sphaerotilaceae</taxon>
        <taxon>Leptothrix</taxon>
    </lineage>
</organism>
<dbReference type="PROSITE" id="PS50043">
    <property type="entry name" value="HTH_LUXR_2"/>
    <property type="match status" value="1"/>
</dbReference>
<sequence length="234" mass="25121">MNALPLDRDSDAEGPCQGDGDEAGRIRIVVADGHPVVRLGLRTCLSAEPDLVVVAEACDGREAIDRVREGGLDVLLLDVCMPVLSGADALGAIRRRAPALPVLVFSGAPARHHAVALMRQGASGYLDKGCATEEIVQAVRAVHRGRHYVGAEAAEELVDALDRHRERAPHEQLSRRELQVFLHLARGDTVGGMAESLSLSAKTVSTYRTRVMEKMALASNSELTYYALKAGLLQ</sequence>
<dbReference type="PROSITE" id="PS50110">
    <property type="entry name" value="RESPONSE_REGULATORY"/>
    <property type="match status" value="1"/>
</dbReference>
<dbReference type="SUPFAM" id="SSF52172">
    <property type="entry name" value="CheY-like"/>
    <property type="match status" value="1"/>
</dbReference>
<dbReference type="RefSeq" id="WP_305751346.1">
    <property type="nucleotide sequence ID" value="NZ_JAUZEE010000015.1"/>
</dbReference>
<feature type="domain" description="Response regulatory" evidence="8">
    <location>
        <begin position="27"/>
        <end position="143"/>
    </location>
</feature>
<dbReference type="PRINTS" id="PR00038">
    <property type="entry name" value="HTHLUXR"/>
</dbReference>
<evidence type="ECO:0000256" key="1">
    <source>
        <dbReference type="ARBA" id="ARBA00022553"/>
    </source>
</evidence>
<protein>
    <submittedName>
        <fullName evidence="9">Response regulator transcription factor</fullName>
    </submittedName>
</protein>
<accession>A0ABT9G8R8</accession>
<keyword evidence="3" id="KW-0238">DNA-binding</keyword>
<dbReference type="Pfam" id="PF00196">
    <property type="entry name" value="GerE"/>
    <property type="match status" value="1"/>
</dbReference>
<proteinExistence type="predicted"/>
<evidence type="ECO:0000256" key="6">
    <source>
        <dbReference type="SAM" id="MobiDB-lite"/>
    </source>
</evidence>
<gene>
    <name evidence="9" type="ORF">Q8X39_19375</name>
</gene>
<dbReference type="Gene3D" id="3.40.50.2300">
    <property type="match status" value="1"/>
</dbReference>
<dbReference type="InterPro" id="IPR000792">
    <property type="entry name" value="Tscrpt_reg_LuxR_C"/>
</dbReference>
<dbReference type="SUPFAM" id="SSF46894">
    <property type="entry name" value="C-terminal effector domain of the bipartite response regulators"/>
    <property type="match status" value="1"/>
</dbReference>
<dbReference type="CDD" id="cd17535">
    <property type="entry name" value="REC_NarL-like"/>
    <property type="match status" value="1"/>
</dbReference>
<dbReference type="SMART" id="SM00448">
    <property type="entry name" value="REC"/>
    <property type="match status" value="1"/>
</dbReference>
<dbReference type="InterPro" id="IPR058245">
    <property type="entry name" value="NreC/VraR/RcsB-like_REC"/>
</dbReference>